<keyword evidence="10" id="KW-1185">Reference proteome</keyword>
<dbReference type="PANTHER" id="PTHR30026:SF20">
    <property type="entry name" value="OUTER MEMBRANE PROTEIN TOLC"/>
    <property type="match status" value="1"/>
</dbReference>
<dbReference type="GO" id="GO:0015288">
    <property type="term" value="F:porin activity"/>
    <property type="evidence" value="ECO:0007669"/>
    <property type="project" value="TreeGrafter"/>
</dbReference>
<keyword evidence="3" id="KW-0813">Transport</keyword>
<reference evidence="9 10" key="1">
    <citation type="submission" date="2016-10" db="EMBL/GenBank/DDBJ databases">
        <authorList>
            <person name="de Groot N.N."/>
        </authorList>
    </citation>
    <scope>NUCLEOTIDE SEQUENCE [LARGE SCALE GENOMIC DNA]</scope>
    <source>
        <strain evidence="9 10">DSM 21039</strain>
    </source>
</reference>
<keyword evidence="8" id="KW-0732">Signal</keyword>
<comment type="subcellular location">
    <subcellularLocation>
        <location evidence="1">Cell outer membrane</location>
    </subcellularLocation>
</comment>
<dbReference type="Pfam" id="PF02321">
    <property type="entry name" value="OEP"/>
    <property type="match status" value="1"/>
</dbReference>
<comment type="similarity">
    <text evidence="2">Belongs to the outer membrane factor (OMF) (TC 1.B.17) family.</text>
</comment>
<evidence type="ECO:0000256" key="4">
    <source>
        <dbReference type="ARBA" id="ARBA00022452"/>
    </source>
</evidence>
<keyword evidence="4" id="KW-1134">Transmembrane beta strand</keyword>
<keyword evidence="5" id="KW-0812">Transmembrane</keyword>
<protein>
    <submittedName>
        <fullName evidence="9">Outer membrane protein TolC</fullName>
    </submittedName>
</protein>
<feature type="chain" id="PRO_5011548149" evidence="8">
    <location>
        <begin position="18"/>
        <end position="420"/>
    </location>
</feature>
<evidence type="ECO:0000256" key="6">
    <source>
        <dbReference type="ARBA" id="ARBA00023136"/>
    </source>
</evidence>
<gene>
    <name evidence="9" type="ORF">SAMN04488505_10446</name>
</gene>
<keyword evidence="7" id="KW-0998">Cell outer membrane</keyword>
<evidence type="ECO:0000256" key="5">
    <source>
        <dbReference type="ARBA" id="ARBA00022692"/>
    </source>
</evidence>
<evidence type="ECO:0000313" key="10">
    <source>
        <dbReference type="Proteomes" id="UP000198984"/>
    </source>
</evidence>
<dbReference type="PANTHER" id="PTHR30026">
    <property type="entry name" value="OUTER MEMBRANE PROTEIN TOLC"/>
    <property type="match status" value="1"/>
</dbReference>
<dbReference type="STRING" id="573321.SAMN04488505_10446"/>
<dbReference type="AlphaFoldDB" id="A0A1H7XFR0"/>
<dbReference type="InterPro" id="IPR051906">
    <property type="entry name" value="TolC-like"/>
</dbReference>
<dbReference type="GO" id="GO:1990281">
    <property type="term" value="C:efflux pump complex"/>
    <property type="evidence" value="ECO:0007669"/>
    <property type="project" value="TreeGrafter"/>
</dbReference>
<evidence type="ECO:0000256" key="2">
    <source>
        <dbReference type="ARBA" id="ARBA00007613"/>
    </source>
</evidence>
<dbReference type="RefSeq" id="WP_089914400.1">
    <property type="nucleotide sequence ID" value="NZ_FOBB01000004.1"/>
</dbReference>
<dbReference type="SUPFAM" id="SSF56954">
    <property type="entry name" value="Outer membrane efflux proteins (OEP)"/>
    <property type="match status" value="1"/>
</dbReference>
<proteinExistence type="inferred from homology"/>
<dbReference type="InterPro" id="IPR003423">
    <property type="entry name" value="OMP_efflux"/>
</dbReference>
<feature type="signal peptide" evidence="8">
    <location>
        <begin position="1"/>
        <end position="17"/>
    </location>
</feature>
<sequence>MKYIVWVWLFATTQLYAQDSTLLTLEQCQQLAREHYPLLRQKQVLDSILKLQVKNTNTAYLPQAELNGQATYQSAVTEFPFKVPGVNIPEFSKDQYRATIDVKQLLYDGGATRQQRELQTIQQQTEQQKVEVELYKVKQQVTQAYFNALLAAEYIQAARLTQQDLQQRIDRLNAGVQNGTVLPSNVDMLKAEQLRASQQEISADASRSANLAVIQLLTGYETTGAIKLSLPTVAGVTSTDTLNRPELQLYQLQSAALNQQARLTATKPLPRISAFVQGGYGRPGLNMLKNDFAAFYLGGIRLNWTLWNWRYNRTEQNILRLQQQNINQQTETFTLNTRVQLAQQQTEIGRLQQTLEKDNDILTLRARVKDASAAQLDNGVITVHDYIIDLNAVMQARVDQSTHQVQLALAHINYQLIKGY</sequence>
<dbReference type="GO" id="GO:0009279">
    <property type="term" value="C:cell outer membrane"/>
    <property type="evidence" value="ECO:0007669"/>
    <property type="project" value="UniProtKB-SubCell"/>
</dbReference>
<evidence type="ECO:0000313" key="9">
    <source>
        <dbReference type="EMBL" id="SEM32027.1"/>
    </source>
</evidence>
<evidence type="ECO:0000256" key="7">
    <source>
        <dbReference type="ARBA" id="ARBA00023237"/>
    </source>
</evidence>
<dbReference type="EMBL" id="FOBB01000004">
    <property type="protein sequence ID" value="SEM32027.1"/>
    <property type="molecule type" value="Genomic_DNA"/>
</dbReference>
<dbReference type="OrthoDB" id="976750at2"/>
<name>A0A1H7XFR0_9BACT</name>
<evidence type="ECO:0000256" key="1">
    <source>
        <dbReference type="ARBA" id="ARBA00004442"/>
    </source>
</evidence>
<dbReference type="GO" id="GO:0015562">
    <property type="term" value="F:efflux transmembrane transporter activity"/>
    <property type="evidence" value="ECO:0007669"/>
    <property type="project" value="InterPro"/>
</dbReference>
<evidence type="ECO:0000256" key="3">
    <source>
        <dbReference type="ARBA" id="ARBA00022448"/>
    </source>
</evidence>
<dbReference type="Gene3D" id="1.20.1600.10">
    <property type="entry name" value="Outer membrane efflux proteins (OEP)"/>
    <property type="match status" value="1"/>
</dbReference>
<keyword evidence="6" id="KW-0472">Membrane</keyword>
<dbReference type="Proteomes" id="UP000198984">
    <property type="component" value="Unassembled WGS sequence"/>
</dbReference>
<evidence type="ECO:0000256" key="8">
    <source>
        <dbReference type="SAM" id="SignalP"/>
    </source>
</evidence>
<accession>A0A1H7XFR0</accession>
<organism evidence="9 10">
    <name type="scientific">Chitinophaga rupis</name>
    <dbReference type="NCBI Taxonomy" id="573321"/>
    <lineage>
        <taxon>Bacteria</taxon>
        <taxon>Pseudomonadati</taxon>
        <taxon>Bacteroidota</taxon>
        <taxon>Chitinophagia</taxon>
        <taxon>Chitinophagales</taxon>
        <taxon>Chitinophagaceae</taxon>
        <taxon>Chitinophaga</taxon>
    </lineage>
</organism>